<evidence type="ECO:0000313" key="3">
    <source>
        <dbReference type="Proteomes" id="UP000051952"/>
    </source>
</evidence>
<feature type="region of interest" description="Disordered" evidence="1">
    <location>
        <begin position="358"/>
        <end position="456"/>
    </location>
</feature>
<dbReference type="Proteomes" id="UP000051952">
    <property type="component" value="Unassembled WGS sequence"/>
</dbReference>
<accession>A0A0S4IWB6</accession>
<dbReference type="AlphaFoldDB" id="A0A0S4IWB6"/>
<evidence type="ECO:0000313" key="2">
    <source>
        <dbReference type="EMBL" id="CUG04721.1"/>
    </source>
</evidence>
<sequence>MFKKVKALFADDPAPPPPAASSSKKAPAANAATSKKAPIPKPAAKPSAAPSAAPPNKGPAAASPTASPPPPAPVIAPTYLQAKSSAEWVTVRMPPLGADACFKGIMDPSTHLPISGALLLPTGTMLEGDWNAAGVFVTGSLTLVPNNLSTSNIMVGAWVPTLENEKAMNEGIGVRLTAGVTRDTTTYRVFTSGLFGVFKNNYNRLLLGIRLSPRPSAPKDIPCADLLPLDQVVLSAGVMNFDKNVIGQGCVLGATMTAGVYRMDGGVNQLQEGVSWSTGGLVEGKYTRRTDVGNASQTSLTVGNRHIGRWRRGEAGVTHLDLGLRLTCYKPGTQEFRDNRKNYVYCVEAGRFALVTPRRHRSGRKWYQKNETPQLPVVPPPTPPSAEDEPAELAVEPSSIQPDHDPQAEKDQTPETSNPPTTTTTTTELTDTPSHAATGSASIDPPPAVTSRPSVPTPVVVKATPMPTGLFSEGLFHSTTSELIVGVVVSSIADGVVPVWTYKPNKETAPSLQERIAVIPGQTMRSISGFRKFVLRSDMWRTGTFGATEIPASVRESVAAGGGDVDLSKMAQLLPALTEEEALEVERAWYGGEQSWPLHCSGRGDVYFGEHIDEGQWLLHSASTSTTPTTPAATTPDDESIPCIRLLTPMVWEERLVESLASRAALTKAVVDLAKAKLANTTYFLTQGAIDKHLAKEVSADAELMGSFSDLPPEWVSLPFTAMSGSCTRLISTVRSLALLSRVRGSSWTRLPHRSSKMTCCWHD</sequence>
<feature type="compositionally biased region" description="Low complexity" evidence="1">
    <location>
        <begin position="414"/>
        <end position="433"/>
    </location>
</feature>
<reference evidence="3" key="1">
    <citation type="submission" date="2015-09" db="EMBL/GenBank/DDBJ databases">
        <authorList>
            <consortium name="Pathogen Informatics"/>
        </authorList>
    </citation>
    <scope>NUCLEOTIDE SEQUENCE [LARGE SCALE GENOMIC DNA]</scope>
    <source>
        <strain evidence="3">Lake Konstanz</strain>
    </source>
</reference>
<gene>
    <name evidence="2" type="ORF">BSAL_04660</name>
</gene>
<dbReference type="EMBL" id="CYKH01000526">
    <property type="protein sequence ID" value="CUG04721.1"/>
    <property type="molecule type" value="Genomic_DNA"/>
</dbReference>
<feature type="compositionally biased region" description="Basic residues" evidence="1">
    <location>
        <begin position="358"/>
        <end position="367"/>
    </location>
</feature>
<feature type="region of interest" description="Disordered" evidence="1">
    <location>
        <begin position="1"/>
        <end position="69"/>
    </location>
</feature>
<proteinExistence type="predicted"/>
<evidence type="ECO:0000256" key="1">
    <source>
        <dbReference type="SAM" id="MobiDB-lite"/>
    </source>
</evidence>
<dbReference type="VEuPathDB" id="TriTrypDB:BSAL_04660"/>
<protein>
    <submittedName>
        <fullName evidence="2">Uncharacterized protein</fullName>
    </submittedName>
</protein>
<keyword evidence="3" id="KW-1185">Reference proteome</keyword>
<organism evidence="2 3">
    <name type="scientific">Bodo saltans</name>
    <name type="common">Flagellated protozoan</name>
    <dbReference type="NCBI Taxonomy" id="75058"/>
    <lineage>
        <taxon>Eukaryota</taxon>
        <taxon>Discoba</taxon>
        <taxon>Euglenozoa</taxon>
        <taxon>Kinetoplastea</taxon>
        <taxon>Metakinetoplastina</taxon>
        <taxon>Eubodonida</taxon>
        <taxon>Bodonidae</taxon>
        <taxon>Bodo</taxon>
    </lineage>
</organism>
<feature type="compositionally biased region" description="Basic and acidic residues" evidence="1">
    <location>
        <begin position="402"/>
        <end position="413"/>
    </location>
</feature>
<name>A0A0S4IWB6_BODSA</name>
<feature type="compositionally biased region" description="Low complexity" evidence="1">
    <location>
        <begin position="20"/>
        <end position="51"/>
    </location>
</feature>